<dbReference type="Gene3D" id="3.20.20.150">
    <property type="entry name" value="Divalent-metal-dependent TIM barrel enzymes"/>
    <property type="match status" value="1"/>
</dbReference>
<feature type="domain" description="Xylose isomerase-like TIM barrel" evidence="1">
    <location>
        <begin position="29"/>
        <end position="267"/>
    </location>
</feature>
<sequence length="269" mass="30058">MKIGFSVATPDVDTPLLPAQQGAFGENLDVLSEYGYDGVEVSIRQPKELNLDKLQKEVDQRGLEVASIHTAAIGFQDKIWLCHPDKSIRDEGMVRLKGALDVASYFGVEVIIGSFRGQLSDGEAREASVNWMYDAFKEGSDYAEKFGTKILFEPQTRFYINFGFTAQDGVRFASEIDSPGMGLMLDTFHMNIEDISFAQSIFDAREYLGYLQISDSNRLYPGGGHIPFREIISALKAIDFDGYLSLQVEMKPDFRTAARLGINHLRSLL</sequence>
<name>A0A382VD44_9ZZZZ</name>
<dbReference type="InterPro" id="IPR036237">
    <property type="entry name" value="Xyl_isomerase-like_sf"/>
</dbReference>
<dbReference type="InterPro" id="IPR013022">
    <property type="entry name" value="Xyl_isomerase-like_TIM-brl"/>
</dbReference>
<dbReference type="InterPro" id="IPR050312">
    <property type="entry name" value="IolE/XylAMocC-like"/>
</dbReference>
<dbReference type="SUPFAM" id="SSF51658">
    <property type="entry name" value="Xylose isomerase-like"/>
    <property type="match status" value="1"/>
</dbReference>
<dbReference type="Pfam" id="PF01261">
    <property type="entry name" value="AP_endonuc_2"/>
    <property type="match status" value="1"/>
</dbReference>
<reference evidence="2" key="1">
    <citation type="submission" date="2018-05" db="EMBL/GenBank/DDBJ databases">
        <authorList>
            <person name="Lanie J.A."/>
            <person name="Ng W.-L."/>
            <person name="Kazmierczak K.M."/>
            <person name="Andrzejewski T.M."/>
            <person name="Davidsen T.M."/>
            <person name="Wayne K.J."/>
            <person name="Tettelin H."/>
            <person name="Glass J.I."/>
            <person name="Rusch D."/>
            <person name="Podicherti R."/>
            <person name="Tsui H.-C.T."/>
            <person name="Winkler M.E."/>
        </authorList>
    </citation>
    <scope>NUCLEOTIDE SEQUENCE</scope>
</reference>
<protein>
    <recommendedName>
        <fullName evidence="1">Xylose isomerase-like TIM barrel domain-containing protein</fullName>
    </recommendedName>
</protein>
<organism evidence="2">
    <name type="scientific">marine metagenome</name>
    <dbReference type="NCBI Taxonomy" id="408172"/>
    <lineage>
        <taxon>unclassified sequences</taxon>
        <taxon>metagenomes</taxon>
        <taxon>ecological metagenomes</taxon>
    </lineage>
</organism>
<evidence type="ECO:0000313" key="2">
    <source>
        <dbReference type="EMBL" id="SVD44462.1"/>
    </source>
</evidence>
<gene>
    <name evidence="2" type="ORF">METZ01_LOCUS397316</name>
</gene>
<proteinExistence type="predicted"/>
<dbReference type="PANTHER" id="PTHR12110">
    <property type="entry name" value="HYDROXYPYRUVATE ISOMERASE"/>
    <property type="match status" value="1"/>
</dbReference>
<evidence type="ECO:0000259" key="1">
    <source>
        <dbReference type="Pfam" id="PF01261"/>
    </source>
</evidence>
<accession>A0A382VD44</accession>
<dbReference type="AlphaFoldDB" id="A0A382VD44"/>
<dbReference type="PANTHER" id="PTHR12110:SF21">
    <property type="entry name" value="XYLOSE ISOMERASE-LIKE TIM BARREL DOMAIN-CONTAINING PROTEIN"/>
    <property type="match status" value="1"/>
</dbReference>
<dbReference type="EMBL" id="UINC01151070">
    <property type="protein sequence ID" value="SVD44462.1"/>
    <property type="molecule type" value="Genomic_DNA"/>
</dbReference>